<evidence type="ECO:0000313" key="4">
    <source>
        <dbReference type="Proteomes" id="UP000284842"/>
    </source>
</evidence>
<protein>
    <submittedName>
        <fullName evidence="3">Uncharacterized protein</fullName>
    </submittedName>
</protein>
<dbReference type="InParanoid" id="A0A409YFL8"/>
<organism evidence="3 4">
    <name type="scientific">Panaeolus cyanescens</name>
    <dbReference type="NCBI Taxonomy" id="181874"/>
    <lineage>
        <taxon>Eukaryota</taxon>
        <taxon>Fungi</taxon>
        <taxon>Dikarya</taxon>
        <taxon>Basidiomycota</taxon>
        <taxon>Agaricomycotina</taxon>
        <taxon>Agaricomycetes</taxon>
        <taxon>Agaricomycetidae</taxon>
        <taxon>Agaricales</taxon>
        <taxon>Agaricineae</taxon>
        <taxon>Galeropsidaceae</taxon>
        <taxon>Panaeolus</taxon>
    </lineage>
</organism>
<dbReference type="AlphaFoldDB" id="A0A409YFL8"/>
<feature type="transmembrane region" description="Helical" evidence="2">
    <location>
        <begin position="7"/>
        <end position="26"/>
    </location>
</feature>
<feature type="region of interest" description="Disordered" evidence="1">
    <location>
        <begin position="88"/>
        <end position="107"/>
    </location>
</feature>
<evidence type="ECO:0000313" key="3">
    <source>
        <dbReference type="EMBL" id="PPR01784.1"/>
    </source>
</evidence>
<keyword evidence="2" id="KW-0812">Transmembrane</keyword>
<gene>
    <name evidence="3" type="ORF">CVT24_001711</name>
</gene>
<reference evidence="3 4" key="1">
    <citation type="journal article" date="2018" name="Evol. Lett.">
        <title>Horizontal gene cluster transfer increased hallucinogenic mushroom diversity.</title>
        <authorList>
            <person name="Reynolds H.T."/>
            <person name="Vijayakumar V."/>
            <person name="Gluck-Thaler E."/>
            <person name="Korotkin H.B."/>
            <person name="Matheny P.B."/>
            <person name="Slot J.C."/>
        </authorList>
    </citation>
    <scope>NUCLEOTIDE SEQUENCE [LARGE SCALE GENOMIC DNA]</scope>
    <source>
        <strain evidence="3 4">2629</strain>
    </source>
</reference>
<dbReference type="EMBL" id="NHTK01001216">
    <property type="protein sequence ID" value="PPR01784.1"/>
    <property type="molecule type" value="Genomic_DNA"/>
</dbReference>
<accession>A0A409YFL8</accession>
<proteinExistence type="predicted"/>
<keyword evidence="2" id="KW-1133">Transmembrane helix</keyword>
<dbReference type="Gene3D" id="1.20.58.340">
    <property type="entry name" value="Magnesium transport protein CorA, transmembrane region"/>
    <property type="match status" value="1"/>
</dbReference>
<keyword evidence="2" id="KW-0472">Membrane</keyword>
<sequence length="107" mass="12071">MITIAAVTMFFLPGSFVSALFSMVFFDTQSNESGQTKLSVAPQWWLFPSVTIPLTAAVFAVWLIWQRRRTSVDGLLPNIEISDDQQLTEGSSSGMFSFFDHEKEERV</sequence>
<feature type="transmembrane region" description="Helical" evidence="2">
    <location>
        <begin position="46"/>
        <end position="65"/>
    </location>
</feature>
<comment type="caution">
    <text evidence="3">The sequence shown here is derived from an EMBL/GenBank/DDBJ whole genome shotgun (WGS) entry which is preliminary data.</text>
</comment>
<evidence type="ECO:0000256" key="2">
    <source>
        <dbReference type="SAM" id="Phobius"/>
    </source>
</evidence>
<keyword evidence="4" id="KW-1185">Reference proteome</keyword>
<dbReference type="OrthoDB" id="3055571at2759"/>
<evidence type="ECO:0000256" key="1">
    <source>
        <dbReference type="SAM" id="MobiDB-lite"/>
    </source>
</evidence>
<name>A0A409YFL8_9AGAR</name>
<dbReference type="Proteomes" id="UP000284842">
    <property type="component" value="Unassembled WGS sequence"/>
</dbReference>